<dbReference type="Proteomes" id="UP001243757">
    <property type="component" value="Unassembled WGS sequence"/>
</dbReference>
<dbReference type="InterPro" id="IPR014036">
    <property type="entry name" value="DeoR-like_C"/>
</dbReference>
<dbReference type="PRINTS" id="PR00037">
    <property type="entry name" value="HTHLACR"/>
</dbReference>
<dbReference type="Pfam" id="PF00455">
    <property type="entry name" value="DeoRC"/>
    <property type="match status" value="1"/>
</dbReference>
<dbReference type="SUPFAM" id="SSF100950">
    <property type="entry name" value="NagB/RpiA/CoA transferase-like"/>
    <property type="match status" value="1"/>
</dbReference>
<dbReference type="InterPro" id="IPR018356">
    <property type="entry name" value="Tscrpt_reg_HTH_DeoR_CS"/>
</dbReference>
<proteinExistence type="predicted"/>
<feature type="domain" description="HTH deoR-type" evidence="4">
    <location>
        <begin position="6"/>
        <end position="61"/>
    </location>
</feature>
<dbReference type="InterPro" id="IPR050313">
    <property type="entry name" value="Carb_Metab_HTH_regulators"/>
</dbReference>
<evidence type="ECO:0000256" key="2">
    <source>
        <dbReference type="ARBA" id="ARBA00023125"/>
    </source>
</evidence>
<name>A0ABT7F2G1_9RHOB</name>
<accession>A0ABT7F2G1</accession>
<dbReference type="Gene3D" id="1.10.10.10">
    <property type="entry name" value="Winged helix-like DNA-binding domain superfamily/Winged helix DNA-binding domain"/>
    <property type="match status" value="1"/>
</dbReference>
<dbReference type="SMART" id="SM01134">
    <property type="entry name" value="DeoRC"/>
    <property type="match status" value="1"/>
</dbReference>
<organism evidence="5 6">
    <name type="scientific">Pseudodonghicola flavimaris</name>
    <dbReference type="NCBI Taxonomy" id="3050036"/>
    <lineage>
        <taxon>Bacteria</taxon>
        <taxon>Pseudomonadati</taxon>
        <taxon>Pseudomonadota</taxon>
        <taxon>Alphaproteobacteria</taxon>
        <taxon>Rhodobacterales</taxon>
        <taxon>Paracoccaceae</taxon>
        <taxon>Pseudodonghicola</taxon>
    </lineage>
</organism>
<evidence type="ECO:0000259" key="4">
    <source>
        <dbReference type="PROSITE" id="PS51000"/>
    </source>
</evidence>
<keyword evidence="2 5" id="KW-0238">DNA-binding</keyword>
<dbReference type="GO" id="GO:0003677">
    <property type="term" value="F:DNA binding"/>
    <property type="evidence" value="ECO:0007669"/>
    <property type="project" value="UniProtKB-KW"/>
</dbReference>
<dbReference type="SUPFAM" id="SSF46785">
    <property type="entry name" value="Winged helix' DNA-binding domain"/>
    <property type="match status" value="1"/>
</dbReference>
<sequence>MSRIRPDVRQDRIVSLVEEEGTVSVDSLADRLGTSRETIRRDLTRLDRRGLLRKVHGGARRLEPETARIEGPFAARMAENVEAKRAIARTAATLFSDGDTIMMDSGSTTVIFAEHLLALKRLTLVTNSVRALSLFPRGDHQNHLFLLGGEFSVDLQETLGPMAVEQLTQFHAEHAVLTVGAVQPDGIYDFDLRETELARAMVARARRLTVLADSSKFDRGAVFEVAGLEKVQRIVTDRRPDAGVAAALAAQGVELIVAAETP</sequence>
<dbReference type="InterPro" id="IPR037171">
    <property type="entry name" value="NagB/RpiA_transferase-like"/>
</dbReference>
<dbReference type="SMART" id="SM00420">
    <property type="entry name" value="HTH_DEOR"/>
    <property type="match status" value="1"/>
</dbReference>
<dbReference type="Pfam" id="PF08220">
    <property type="entry name" value="HTH_DeoR"/>
    <property type="match status" value="1"/>
</dbReference>
<reference evidence="5 6" key="1">
    <citation type="submission" date="2023-05" db="EMBL/GenBank/DDBJ databases">
        <title>Pseudodonghicola sp. nov.</title>
        <authorList>
            <person name="Huang J."/>
        </authorList>
    </citation>
    <scope>NUCLEOTIDE SEQUENCE [LARGE SCALE GENOMIC DNA]</scope>
    <source>
        <strain evidence="5 6">IC7</strain>
    </source>
</reference>
<evidence type="ECO:0000313" key="6">
    <source>
        <dbReference type="Proteomes" id="UP001243757"/>
    </source>
</evidence>
<dbReference type="EMBL" id="JASNJD010000009">
    <property type="protein sequence ID" value="MDK3018777.1"/>
    <property type="molecule type" value="Genomic_DNA"/>
</dbReference>
<keyword evidence="1" id="KW-0805">Transcription regulation</keyword>
<dbReference type="PROSITE" id="PS00894">
    <property type="entry name" value="HTH_DEOR_1"/>
    <property type="match status" value="1"/>
</dbReference>
<gene>
    <name evidence="5" type="ORF">QO033_13920</name>
</gene>
<evidence type="ECO:0000313" key="5">
    <source>
        <dbReference type="EMBL" id="MDK3018777.1"/>
    </source>
</evidence>
<dbReference type="InterPro" id="IPR036388">
    <property type="entry name" value="WH-like_DNA-bd_sf"/>
</dbReference>
<keyword evidence="3" id="KW-0804">Transcription</keyword>
<dbReference type="PANTHER" id="PTHR30363:SF44">
    <property type="entry name" value="AGA OPERON TRANSCRIPTIONAL REPRESSOR-RELATED"/>
    <property type="match status" value="1"/>
</dbReference>
<comment type="caution">
    <text evidence="5">The sequence shown here is derived from an EMBL/GenBank/DDBJ whole genome shotgun (WGS) entry which is preliminary data.</text>
</comment>
<dbReference type="PROSITE" id="PS51000">
    <property type="entry name" value="HTH_DEOR_2"/>
    <property type="match status" value="1"/>
</dbReference>
<evidence type="ECO:0000256" key="3">
    <source>
        <dbReference type="ARBA" id="ARBA00023163"/>
    </source>
</evidence>
<evidence type="ECO:0000256" key="1">
    <source>
        <dbReference type="ARBA" id="ARBA00023015"/>
    </source>
</evidence>
<dbReference type="InterPro" id="IPR036390">
    <property type="entry name" value="WH_DNA-bd_sf"/>
</dbReference>
<dbReference type="RefSeq" id="WP_284481583.1">
    <property type="nucleotide sequence ID" value="NZ_JASNJD010000009.1"/>
</dbReference>
<dbReference type="PANTHER" id="PTHR30363">
    <property type="entry name" value="HTH-TYPE TRANSCRIPTIONAL REGULATOR SRLR-RELATED"/>
    <property type="match status" value="1"/>
</dbReference>
<protein>
    <submittedName>
        <fullName evidence="5">DeoR/GlpR family DNA-binding transcription regulator</fullName>
    </submittedName>
</protein>
<keyword evidence="6" id="KW-1185">Reference proteome</keyword>
<dbReference type="InterPro" id="IPR001034">
    <property type="entry name" value="DeoR_HTH"/>
</dbReference>
<dbReference type="Gene3D" id="3.40.50.1360">
    <property type="match status" value="1"/>
</dbReference>